<protein>
    <submittedName>
        <fullName evidence="7">GMP synthase subunit A</fullName>
    </submittedName>
</protein>
<keyword evidence="3" id="KW-0332">GMP biosynthesis</keyword>
<accession>T1BNH9</accession>
<organism evidence="7">
    <name type="scientific">mine drainage metagenome</name>
    <dbReference type="NCBI Taxonomy" id="410659"/>
    <lineage>
        <taxon>unclassified sequences</taxon>
        <taxon>metagenomes</taxon>
        <taxon>ecological metagenomes</taxon>
    </lineage>
</organism>
<keyword evidence="4" id="KW-0658">Purine biosynthesis</keyword>
<evidence type="ECO:0000256" key="2">
    <source>
        <dbReference type="ARBA" id="ARBA00022741"/>
    </source>
</evidence>
<comment type="caution">
    <text evidence="7">The sequence shown here is derived from an EMBL/GenBank/DDBJ whole genome shotgun (WGS) entry which is preliminary data.</text>
</comment>
<evidence type="ECO:0000313" key="7">
    <source>
        <dbReference type="EMBL" id="EQD70148.1"/>
    </source>
</evidence>
<dbReference type="Gene3D" id="3.40.50.880">
    <property type="match status" value="1"/>
</dbReference>
<evidence type="ECO:0000256" key="1">
    <source>
        <dbReference type="ARBA" id="ARBA00022598"/>
    </source>
</evidence>
<dbReference type="Pfam" id="PF00117">
    <property type="entry name" value="GATase"/>
    <property type="match status" value="1"/>
</dbReference>
<feature type="domain" description="Glutamine amidotransferase" evidence="6">
    <location>
        <begin position="2"/>
        <end position="178"/>
    </location>
</feature>
<evidence type="ECO:0000256" key="3">
    <source>
        <dbReference type="ARBA" id="ARBA00022749"/>
    </source>
</evidence>
<dbReference type="AlphaFoldDB" id="T1BNH9"/>
<dbReference type="PROSITE" id="PS51273">
    <property type="entry name" value="GATASE_TYPE_1"/>
    <property type="match status" value="1"/>
</dbReference>
<dbReference type="PANTHER" id="PTHR11922">
    <property type="entry name" value="GMP SYNTHASE-RELATED"/>
    <property type="match status" value="1"/>
</dbReference>
<evidence type="ECO:0000259" key="6">
    <source>
        <dbReference type="Pfam" id="PF00117"/>
    </source>
</evidence>
<reference evidence="7" key="1">
    <citation type="submission" date="2013-08" db="EMBL/GenBank/DDBJ databases">
        <authorList>
            <person name="Mendez C."/>
            <person name="Richter M."/>
            <person name="Ferrer M."/>
            <person name="Sanchez J."/>
        </authorList>
    </citation>
    <scope>NUCLEOTIDE SEQUENCE</scope>
</reference>
<dbReference type="EMBL" id="AUZX01004685">
    <property type="protein sequence ID" value="EQD70148.1"/>
    <property type="molecule type" value="Genomic_DNA"/>
</dbReference>
<gene>
    <name evidence="7" type="ORF">B1A_06447</name>
</gene>
<name>T1BNH9_9ZZZZ</name>
<reference evidence="7" key="2">
    <citation type="journal article" date="2014" name="ISME J.">
        <title>Microbial stratification in low pH oxic and suboxic macroscopic growths along an acid mine drainage.</title>
        <authorList>
            <person name="Mendez-Garcia C."/>
            <person name="Mesa V."/>
            <person name="Sprenger R.R."/>
            <person name="Richter M."/>
            <person name="Diez M.S."/>
            <person name="Solano J."/>
            <person name="Bargiela R."/>
            <person name="Golyshina O.V."/>
            <person name="Manteca A."/>
            <person name="Ramos J.L."/>
            <person name="Gallego J.R."/>
            <person name="Llorente I."/>
            <person name="Martins Dos Santos V.A."/>
            <person name="Jensen O.N."/>
            <person name="Pelaez A.I."/>
            <person name="Sanchez J."/>
            <person name="Ferrer M."/>
        </authorList>
    </citation>
    <scope>NUCLEOTIDE SEQUENCE</scope>
</reference>
<dbReference type="GO" id="GO:0005524">
    <property type="term" value="F:ATP binding"/>
    <property type="evidence" value="ECO:0007669"/>
    <property type="project" value="UniProtKB-KW"/>
</dbReference>
<dbReference type="InterPro" id="IPR017926">
    <property type="entry name" value="GATASE"/>
</dbReference>
<dbReference type="GO" id="GO:0005829">
    <property type="term" value="C:cytosol"/>
    <property type="evidence" value="ECO:0007669"/>
    <property type="project" value="TreeGrafter"/>
</dbReference>
<dbReference type="SUPFAM" id="SSF52317">
    <property type="entry name" value="Class I glutamine amidotransferase-like"/>
    <property type="match status" value="1"/>
</dbReference>
<dbReference type="PRINTS" id="PR00097">
    <property type="entry name" value="ANTSNTHASEII"/>
</dbReference>
<dbReference type="GO" id="GO:0003921">
    <property type="term" value="F:GMP synthase activity"/>
    <property type="evidence" value="ECO:0007669"/>
    <property type="project" value="TreeGrafter"/>
</dbReference>
<keyword evidence="5" id="KW-0067">ATP-binding</keyword>
<dbReference type="PANTHER" id="PTHR11922:SF2">
    <property type="entry name" value="GMP SYNTHASE [GLUTAMINE-HYDROLYZING]"/>
    <property type="match status" value="1"/>
</dbReference>
<sequence length="186" mass="20220">MVIDNGGQWTHREWRVLRDLGAEARIAPNTAPAAELEADGYVLSGGALSLGGSETLGRVAEWIDSVRVPVLGICAGHHFLARHFGGSVARGAPEFGRVDLTIDAPEHPLVRGFPDPWPVWASHNDQVVRPPAGWTILAHSASCTVEAMAHPDRPLFGVQFHPEVEPTVRGTEIFERFLGFCGPHRE</sequence>
<keyword evidence="2" id="KW-0547">Nucleotide-binding</keyword>
<dbReference type="InterPro" id="IPR029062">
    <property type="entry name" value="Class_I_gatase-like"/>
</dbReference>
<evidence type="ECO:0000256" key="5">
    <source>
        <dbReference type="ARBA" id="ARBA00022840"/>
    </source>
</evidence>
<keyword evidence="1" id="KW-0436">Ligase</keyword>
<proteinExistence type="predicted"/>
<evidence type="ECO:0000256" key="4">
    <source>
        <dbReference type="ARBA" id="ARBA00022755"/>
    </source>
</evidence>